<proteinExistence type="predicted"/>
<dbReference type="AlphaFoldDB" id="A0AAN4PAG5"/>
<dbReference type="Pfam" id="PF07554">
    <property type="entry name" value="FIVAR"/>
    <property type="match status" value="2"/>
</dbReference>
<gene>
    <name evidence="1" type="ORF">ANG6_1561</name>
</gene>
<dbReference type="SUPFAM" id="SSF46997">
    <property type="entry name" value="Bacterial immunoglobulin/albumin-binding domains"/>
    <property type="match status" value="1"/>
</dbReference>
<dbReference type="Gene3D" id="1.20.5.420">
    <property type="entry name" value="Immunoglobulin FC, subunit C"/>
    <property type="match status" value="1"/>
</dbReference>
<dbReference type="Proteomes" id="UP000016981">
    <property type="component" value="Unassembled WGS sequence"/>
</dbReference>
<sequence>MPTLQRNTVAIYDQAFQAVALLLAQERVTQEQIDTVLAKLKAAEQRLNGKATNFSSLQKLVDREVEFQASNYRFIYASDDVKAAYLTAFEHAQAVLENPGASREVVKAATANLREAKRKLNGKRPQKVQTVSVLTKTADPATSNELVS</sequence>
<accession>A0AAN4PAG5</accession>
<name>A0AAN4PAG5_STRAP</name>
<reference evidence="2" key="1">
    <citation type="submission" date="2013-09" db="EMBL/GenBank/DDBJ databases">
        <title>Genome Sequences of seven clinical isolates and type strains of anginosus group streptococci.</title>
        <authorList>
            <person name="Maruyama F."/>
            <person name="Sakurai A."/>
            <person name="Ogura Y."/>
            <person name="Homma H."/>
            <person name="Takahashi N."/>
            <person name="Ohtsubo Y."/>
            <person name="Hoshino T."/>
            <person name="Okahashi N."/>
            <person name="Nakagawa I."/>
            <person name="Kimura S."/>
            <person name="Fujiwara T."/>
            <person name="Hayashi T."/>
            <person name="Shintani S."/>
        </authorList>
    </citation>
    <scope>NUCLEOTIDE SEQUENCE [LARGE SCALE GENOMIC DNA]</scope>
    <source>
        <strain evidence="2">T5</strain>
    </source>
</reference>
<organism evidence="1 2">
    <name type="scientific">Streptococcus anginosus T5</name>
    <dbReference type="NCBI Taxonomy" id="1163302"/>
    <lineage>
        <taxon>Bacteria</taxon>
        <taxon>Bacillati</taxon>
        <taxon>Bacillota</taxon>
        <taxon>Bacilli</taxon>
        <taxon>Lactobacillales</taxon>
        <taxon>Streptococcaceae</taxon>
        <taxon>Streptococcus</taxon>
        <taxon>Streptococcus anginosus group</taxon>
    </lineage>
</organism>
<dbReference type="InterPro" id="IPR009063">
    <property type="entry name" value="Ig/albumin-bd_sf"/>
</dbReference>
<protein>
    <submittedName>
        <fullName evidence="1">Posttranslational modification, protein turnover, chaperones</fullName>
    </submittedName>
</protein>
<dbReference type="EMBL" id="BASY01000018">
    <property type="protein sequence ID" value="GAD47066.1"/>
    <property type="molecule type" value="Genomic_DNA"/>
</dbReference>
<comment type="caution">
    <text evidence="1">The sequence shown here is derived from an EMBL/GenBank/DDBJ whole genome shotgun (WGS) entry which is preliminary data.</text>
</comment>
<evidence type="ECO:0000313" key="2">
    <source>
        <dbReference type="Proteomes" id="UP000016981"/>
    </source>
</evidence>
<evidence type="ECO:0000313" key="1">
    <source>
        <dbReference type="EMBL" id="GAD47066.1"/>
    </source>
</evidence>